<dbReference type="EMBL" id="BPLF01000005">
    <property type="protein sequence ID" value="GIX65675.1"/>
    <property type="molecule type" value="Genomic_DNA"/>
</dbReference>
<accession>A0AAV4M1B7</accession>
<evidence type="ECO:0000256" key="1">
    <source>
        <dbReference type="ARBA" id="ARBA00022737"/>
    </source>
</evidence>
<protein>
    <submittedName>
        <fullName evidence="4">Regulator of chromosome condensation repeat-containing protein</fullName>
    </submittedName>
</protein>
<dbReference type="InterPro" id="IPR000408">
    <property type="entry name" value="Reg_chr_condens"/>
</dbReference>
<dbReference type="SUPFAM" id="SSF50985">
    <property type="entry name" value="RCC1/BLIP-II"/>
    <property type="match status" value="1"/>
</dbReference>
<dbReference type="InterPro" id="IPR009091">
    <property type="entry name" value="RCC1/BLIP-II"/>
</dbReference>
<dbReference type="GeneID" id="94197156"/>
<feature type="repeat" description="RCC1" evidence="2">
    <location>
        <begin position="129"/>
        <end position="200"/>
    </location>
</feature>
<dbReference type="Pfam" id="PF13540">
    <property type="entry name" value="RCC1_2"/>
    <property type="match status" value="2"/>
</dbReference>
<name>A0AAV4M1B7_BABCB</name>
<dbReference type="Gene3D" id="2.130.10.30">
    <property type="entry name" value="Regulator of chromosome condensation 1/beta-lactamase-inhibitor protein II"/>
    <property type="match status" value="1"/>
</dbReference>
<dbReference type="PANTHER" id="PTHR22870:SF408">
    <property type="entry name" value="OS09G0560450 PROTEIN"/>
    <property type="match status" value="1"/>
</dbReference>
<evidence type="ECO:0000256" key="2">
    <source>
        <dbReference type="PROSITE-ProRule" id="PRU00235"/>
    </source>
</evidence>
<keyword evidence="1" id="KW-0677">Repeat</keyword>
<comment type="caution">
    <text evidence="4">The sequence shown here is derived from an EMBL/GenBank/DDBJ whole genome shotgun (WGS) entry which is preliminary data.</text>
</comment>
<evidence type="ECO:0000256" key="3">
    <source>
        <dbReference type="SAM" id="MobiDB-lite"/>
    </source>
</evidence>
<dbReference type="InterPro" id="IPR051210">
    <property type="entry name" value="Ub_ligase/GEF_domain"/>
</dbReference>
<dbReference type="PROSITE" id="PS50012">
    <property type="entry name" value="RCC1_3"/>
    <property type="match status" value="1"/>
</dbReference>
<evidence type="ECO:0000313" key="5">
    <source>
        <dbReference type="Proteomes" id="UP001497744"/>
    </source>
</evidence>
<evidence type="ECO:0000313" key="4">
    <source>
        <dbReference type="EMBL" id="GIX65675.1"/>
    </source>
</evidence>
<keyword evidence="5" id="KW-1185">Reference proteome</keyword>
<proteinExistence type="predicted"/>
<feature type="compositionally biased region" description="Polar residues" evidence="3">
    <location>
        <begin position="77"/>
        <end position="89"/>
    </location>
</feature>
<reference evidence="4 5" key="1">
    <citation type="submission" date="2021-06" db="EMBL/GenBank/DDBJ databases">
        <title>Genome sequence of Babesia caballi.</title>
        <authorList>
            <person name="Yamagishi J."/>
            <person name="Kidaka T."/>
            <person name="Ochi A."/>
        </authorList>
    </citation>
    <scope>NUCLEOTIDE SEQUENCE [LARGE SCALE GENOMIC DNA]</scope>
    <source>
        <strain evidence="4">USDA-D6B2</strain>
    </source>
</reference>
<organism evidence="4 5">
    <name type="scientific">Babesia caballi</name>
    <dbReference type="NCBI Taxonomy" id="5871"/>
    <lineage>
        <taxon>Eukaryota</taxon>
        <taxon>Sar</taxon>
        <taxon>Alveolata</taxon>
        <taxon>Apicomplexa</taxon>
        <taxon>Aconoidasida</taxon>
        <taxon>Piroplasmida</taxon>
        <taxon>Babesiidae</taxon>
        <taxon>Babesia</taxon>
    </lineage>
</organism>
<feature type="region of interest" description="Disordered" evidence="3">
    <location>
        <begin position="56"/>
        <end position="97"/>
    </location>
</feature>
<gene>
    <name evidence="4" type="ORF">BcabD6B2_51100</name>
</gene>
<dbReference type="RefSeq" id="XP_067717744.1">
    <property type="nucleotide sequence ID" value="XM_067861643.1"/>
</dbReference>
<sequence length="385" mass="41262">MYIWGQTEDGRFVQPFPLGTSGVVDCRCSATDIYMLTSDGAVSVIRDVQRALRDCGAASAGSPDGSDDDSPKDSFNDGRTNTFRTSTNCHPGVARSSAPPVERIRGLFGKRVVKMSVGNAHAAFLADDGTLYCTGDNSFGQCGLKPSNVTSDNTLVTFPRRDHATAPDHVDLHQVQFKDPATRVVDVACGGRHTCCLDSDGNIYTFGDDASVQLFLGDTRGRTLLELDQYKAFASRQERGTVSYTKYTHTDRHLQFNPIPVSRIGKLSEYQHLLCGADISLAAGDDFTIVAATPAGQGDRTTHLIASGGNRFGQCASVDVRMHRPRTVQLAGPLETGLFTCGSSHCVAALKAGGLVGWGSNQQYQLDPDSTLRLLVTNKDQSGGT</sequence>
<dbReference type="PANTHER" id="PTHR22870">
    <property type="entry name" value="REGULATOR OF CHROMOSOME CONDENSATION"/>
    <property type="match status" value="1"/>
</dbReference>
<dbReference type="Proteomes" id="UP001497744">
    <property type="component" value="Unassembled WGS sequence"/>
</dbReference>
<dbReference type="AlphaFoldDB" id="A0AAV4M1B7"/>